<dbReference type="EMBL" id="CP059399">
    <property type="protein sequence ID" value="QLY29462.1"/>
    <property type="molecule type" value="Genomic_DNA"/>
</dbReference>
<keyword evidence="1" id="KW-0812">Transmembrane</keyword>
<gene>
    <name evidence="3" type="ORF">H0264_30030</name>
</gene>
<dbReference type="InterPro" id="IPR000326">
    <property type="entry name" value="PAP2/HPO"/>
</dbReference>
<protein>
    <submittedName>
        <fullName evidence="3">Phosphatase PAP2 family protein</fullName>
    </submittedName>
</protein>
<dbReference type="RefSeq" id="WP_181580666.1">
    <property type="nucleotide sequence ID" value="NZ_CP059399.1"/>
</dbReference>
<dbReference type="SUPFAM" id="SSF48317">
    <property type="entry name" value="Acid phosphatase/Vanadium-dependent haloperoxidase"/>
    <property type="match status" value="1"/>
</dbReference>
<feature type="domain" description="Phosphatidic acid phosphatase type 2/haloperoxidase" evidence="2">
    <location>
        <begin position="105"/>
        <end position="213"/>
    </location>
</feature>
<feature type="transmembrane region" description="Helical" evidence="1">
    <location>
        <begin position="21"/>
        <end position="40"/>
    </location>
</feature>
<evidence type="ECO:0000313" key="4">
    <source>
        <dbReference type="Proteomes" id="UP000515512"/>
    </source>
</evidence>
<dbReference type="Gene3D" id="1.20.144.10">
    <property type="entry name" value="Phosphatidic acid phosphatase type 2/haloperoxidase"/>
    <property type="match status" value="1"/>
</dbReference>
<keyword evidence="1" id="KW-0472">Membrane</keyword>
<proteinExistence type="predicted"/>
<feature type="transmembrane region" description="Helical" evidence="1">
    <location>
        <begin position="194"/>
        <end position="211"/>
    </location>
</feature>
<dbReference type="KEGG" id="nhu:H0264_30030"/>
<dbReference type="InterPro" id="IPR036938">
    <property type="entry name" value="PAP2/HPO_sf"/>
</dbReference>
<reference evidence="3 4" key="1">
    <citation type="submission" date="2020-07" db="EMBL/GenBank/DDBJ databases">
        <authorList>
            <person name="Zhuang K."/>
            <person name="Ran Y."/>
        </authorList>
    </citation>
    <scope>NUCLEOTIDE SEQUENCE [LARGE SCALE GENOMIC DNA]</scope>
    <source>
        <strain evidence="3 4">WCH-YHL-001</strain>
    </source>
</reference>
<feature type="transmembrane region" description="Helical" evidence="1">
    <location>
        <begin position="138"/>
        <end position="158"/>
    </location>
</feature>
<evidence type="ECO:0000259" key="2">
    <source>
        <dbReference type="Pfam" id="PF01569"/>
    </source>
</evidence>
<dbReference type="Pfam" id="PF01569">
    <property type="entry name" value="PAP2"/>
    <property type="match status" value="1"/>
</dbReference>
<feature type="transmembrane region" description="Helical" evidence="1">
    <location>
        <begin position="100"/>
        <end position="118"/>
    </location>
</feature>
<keyword evidence="4" id="KW-1185">Reference proteome</keyword>
<name>A0A7D6VAA3_9NOCA</name>
<feature type="transmembrane region" description="Helical" evidence="1">
    <location>
        <begin position="223"/>
        <end position="247"/>
    </location>
</feature>
<keyword evidence="1" id="KW-1133">Transmembrane helix</keyword>
<accession>A0A7D6VAA3</accession>
<dbReference type="AlphaFoldDB" id="A0A7D6VAA3"/>
<evidence type="ECO:0000313" key="3">
    <source>
        <dbReference type="EMBL" id="QLY29462.1"/>
    </source>
</evidence>
<organism evidence="3 4">
    <name type="scientific">Nocardia huaxiensis</name>
    <dbReference type="NCBI Taxonomy" id="2755382"/>
    <lineage>
        <taxon>Bacteria</taxon>
        <taxon>Bacillati</taxon>
        <taxon>Actinomycetota</taxon>
        <taxon>Actinomycetes</taxon>
        <taxon>Mycobacteriales</taxon>
        <taxon>Nocardiaceae</taxon>
        <taxon>Nocardia</taxon>
    </lineage>
</organism>
<feature type="transmembrane region" description="Helical" evidence="1">
    <location>
        <begin position="267"/>
        <end position="289"/>
    </location>
</feature>
<dbReference type="Proteomes" id="UP000515512">
    <property type="component" value="Chromosome"/>
</dbReference>
<sequence>MPSIPAADARSDRSAAIPLRRWPLIVAASALVVVATYLLAVRTADGQALENAALRGADQAAARDATQANHTLDQITVYSLGVATVIIGVIAALRRRMDLMVAGLGVIVAGQAVVQPLKRYLLPRPDLVSATADYTNNSFPSGHTTAAMTILFALILVVPYRWRGLAMLVVLPWAVSIGHYTLTAKWHRLSDTLAADAIALALACLASWWLMRRGAVRRYTGRARIVPVAVTALMALVATAALALGAILWCVPIHKQGFEATVHGDEWVIYLGATSFAHAGSILAALVFLTAWHRLETGDTPNSAPQPQTSSAALP</sequence>
<evidence type="ECO:0000256" key="1">
    <source>
        <dbReference type="SAM" id="Phobius"/>
    </source>
</evidence>
<feature type="transmembrane region" description="Helical" evidence="1">
    <location>
        <begin position="75"/>
        <end position="93"/>
    </location>
</feature>
<feature type="transmembrane region" description="Helical" evidence="1">
    <location>
        <begin position="165"/>
        <end position="182"/>
    </location>
</feature>